<dbReference type="InterPro" id="IPR029460">
    <property type="entry name" value="DNAPol_HHH"/>
</dbReference>
<dbReference type="CDD" id="cd04485">
    <property type="entry name" value="DnaE_OBF"/>
    <property type="match status" value="1"/>
</dbReference>
<dbReference type="InterPro" id="IPR041931">
    <property type="entry name" value="DNA_pol3_alpha_thumb_dom"/>
</dbReference>
<evidence type="ECO:0000256" key="2">
    <source>
        <dbReference type="ARBA" id="ARBA00009496"/>
    </source>
</evidence>
<sequence>MTHADFVHLRVHSAYSLAEGAIKGKELVSLAVKHRMPAAAMTDSGNLFGALEFAVTASGSGVQPIVGVQLALRREESEPRGALKVVGGTAHTPNQTDQIVLLAQTETGYRNLMELVSRSYTLTDPGESPRVPFEDLEGRSEGLIALTGGPSGKIGRLLLENRPEEAETALLDLKALFGDRLYVEIQRHFLDSERRSEAGFLDLAYKHDVPLVATNECYFATEEMYEAHDALLCIAERTTIGNANRRRVTPHHRFKSAEEMRELFSDLPEAVDNTLVIAQRCSYMVQTVAPILPPFDTAEGRNEAEELRAQAEEGLKKRLEAHVFTEGMDEAARAEAAKPYEERLDFELGVIEQMGFPGYFLIVADFIGWAKDRNIPVGPGRGSGAGSLVAYSLTITDLDPLRWGLLFERFLNPERVSMPDFDIDFCQDRRGEVIDYVQKRYGRDRVAQIITFGKLQARAALRDVGRVREMPYGQVDRICKLVPNNPANPVTLAEALEVEPELRKQRDEDEEVGDLIRISLQLEGLFRNASTHAAGVVIGDRPLHELVALYRDPNSDMPATQFNMKWVEQAGLVKFDFLGLKTLSVLQNAVDLLKRRGIELDLSQVPLDDKPTYEMLGRAESTGVFQLESTGMRDVLRRMKPDRFEDIIALVALYRPGPMANIPKYIACKHGEEQPDYMHPVLEPVLKETFGIMIYQEQVQQAAQRLSGYTLGGADLLRRAMGKKIKEEMDAQRETFVKGAVEQKVKAEKASEIFDQIAAFAGYGFNKSHAAAYALVAYHTAYLKANYPVEFLAASMTYDMNNTDKLNVFRQEIQRLGIRLLGPDINKSFVDFVPEETPEGDLAIRYALAAIKNVGENAMEALIAERSEKGPYKTIGEFAGRIDGTVVNKRLMENLVRAGAFDCMTQNRGQLFESVEKILRHANAASAERSSDQVSLFGGPSGTPEPEIALADRLDWPAMERLKEEFDAIGFYLSAHPLDAYGASLERLGVVRSDQIVATVKEKGGSTRINIAGIVVGSRIRTSSRGNRYAFVQLTDQAGVTEVTVFSEVLATSRDLLEAGQSVLVKADAKIEDEGIRLTVSRLEALDKAVSGTAAGLKIYLRDPGPIPHISEMIAKEKPGRGKIKLVVDTDDEEVELALGRTYNISPDFRAAVKSLPGIVDARDI</sequence>
<dbReference type="Gene3D" id="3.20.20.140">
    <property type="entry name" value="Metal-dependent hydrolases"/>
    <property type="match status" value="1"/>
</dbReference>
<dbReference type="Pfam" id="PF17657">
    <property type="entry name" value="DNA_pol3_finger"/>
    <property type="match status" value="1"/>
</dbReference>
<evidence type="ECO:0000313" key="15">
    <source>
        <dbReference type="Proteomes" id="UP001060336"/>
    </source>
</evidence>
<dbReference type="Pfam" id="PF02811">
    <property type="entry name" value="PHP"/>
    <property type="match status" value="1"/>
</dbReference>
<dbReference type="Pfam" id="PF01336">
    <property type="entry name" value="tRNA_anti-codon"/>
    <property type="match status" value="1"/>
</dbReference>
<dbReference type="InterPro" id="IPR003141">
    <property type="entry name" value="Pol/His_phosphatase_N"/>
</dbReference>
<evidence type="ECO:0000256" key="10">
    <source>
        <dbReference type="ARBA" id="ARBA00025611"/>
    </source>
</evidence>
<evidence type="ECO:0000313" key="14">
    <source>
        <dbReference type="EMBL" id="UUX50386.1"/>
    </source>
</evidence>
<comment type="similarity">
    <text evidence="2">Belongs to the DNA polymerase type-C family. DnaE subfamily.</text>
</comment>
<reference evidence="14" key="1">
    <citation type="submission" date="2022-08" db="EMBL/GenBank/DDBJ databases">
        <title>Nisaea acidiphila sp. nov., isolated from a marine algal debris and emended description of the genus Nisaea Urios et al. 2008.</title>
        <authorList>
            <person name="Kwon K."/>
        </authorList>
    </citation>
    <scope>NUCLEOTIDE SEQUENCE</scope>
    <source>
        <strain evidence="14">MEBiC11861</strain>
    </source>
</reference>
<gene>
    <name evidence="14" type="primary">dnaE</name>
    <name evidence="14" type="ORF">NUH88_01550</name>
</gene>
<dbReference type="InterPro" id="IPR011708">
    <property type="entry name" value="DNA_pol3_alpha_NTPase_dom"/>
</dbReference>
<dbReference type="NCBIfam" id="NF004226">
    <property type="entry name" value="PRK05673.1"/>
    <property type="match status" value="1"/>
</dbReference>
<evidence type="ECO:0000256" key="9">
    <source>
        <dbReference type="ARBA" id="ARBA00022932"/>
    </source>
</evidence>
<evidence type="ECO:0000256" key="12">
    <source>
        <dbReference type="ARBA" id="ARBA00049244"/>
    </source>
</evidence>
<dbReference type="PANTHER" id="PTHR32294:SF0">
    <property type="entry name" value="DNA POLYMERASE III SUBUNIT ALPHA"/>
    <property type="match status" value="1"/>
</dbReference>
<evidence type="ECO:0000256" key="3">
    <source>
        <dbReference type="ARBA" id="ARBA00012417"/>
    </source>
</evidence>
<dbReference type="EMBL" id="CP102480">
    <property type="protein sequence ID" value="UUX50386.1"/>
    <property type="molecule type" value="Genomic_DNA"/>
</dbReference>
<keyword evidence="7 14" id="KW-0548">Nucleotidyltransferase</keyword>
<dbReference type="SUPFAM" id="SSF160975">
    <property type="entry name" value="AF1531-like"/>
    <property type="match status" value="1"/>
</dbReference>
<dbReference type="CDD" id="cd07433">
    <property type="entry name" value="PHP_PolIIIA_DnaE1"/>
    <property type="match status" value="1"/>
</dbReference>
<dbReference type="InterPro" id="IPR004805">
    <property type="entry name" value="DnaE2/DnaE/PolC"/>
</dbReference>
<dbReference type="AlphaFoldDB" id="A0A9J7AU83"/>
<keyword evidence="15" id="KW-1185">Reference proteome</keyword>
<dbReference type="InterPro" id="IPR040982">
    <property type="entry name" value="DNA_pol3_finger"/>
</dbReference>
<dbReference type="Proteomes" id="UP001060336">
    <property type="component" value="Chromosome"/>
</dbReference>
<protein>
    <recommendedName>
        <fullName evidence="4">DNA polymerase III subunit alpha</fullName>
        <ecNumber evidence="3">2.7.7.7</ecNumber>
    </recommendedName>
</protein>
<dbReference type="GO" id="GO:0003676">
    <property type="term" value="F:nucleic acid binding"/>
    <property type="evidence" value="ECO:0007669"/>
    <property type="project" value="InterPro"/>
</dbReference>
<name>A0A9J7AU83_9PROT</name>
<keyword evidence="8" id="KW-0235">DNA replication</keyword>
<dbReference type="NCBIfam" id="TIGR00594">
    <property type="entry name" value="polc"/>
    <property type="match status" value="1"/>
</dbReference>
<dbReference type="InterPro" id="IPR004013">
    <property type="entry name" value="PHP_dom"/>
</dbReference>
<keyword evidence="6 14" id="KW-0808">Transferase</keyword>
<organism evidence="14 15">
    <name type="scientific">Nisaea acidiphila</name>
    <dbReference type="NCBI Taxonomy" id="1862145"/>
    <lineage>
        <taxon>Bacteria</taxon>
        <taxon>Pseudomonadati</taxon>
        <taxon>Pseudomonadota</taxon>
        <taxon>Alphaproteobacteria</taxon>
        <taxon>Rhodospirillales</taxon>
        <taxon>Thalassobaculaceae</taxon>
        <taxon>Nisaea</taxon>
    </lineage>
</organism>
<comment type="function">
    <text evidence="10">DNA polymerase III is a complex, multichain enzyme responsible for most of the replicative synthesis in bacteria. This DNA polymerase also exhibits 3' to 5' exonuclease activity. The alpha chain is the DNA polymerase.</text>
</comment>
<accession>A0A9J7AU83</accession>
<evidence type="ECO:0000256" key="5">
    <source>
        <dbReference type="ARBA" id="ARBA00022490"/>
    </source>
</evidence>
<proteinExistence type="inferred from homology"/>
<dbReference type="SUPFAM" id="SSF89550">
    <property type="entry name" value="PHP domain-like"/>
    <property type="match status" value="1"/>
</dbReference>
<evidence type="ECO:0000256" key="7">
    <source>
        <dbReference type="ARBA" id="ARBA00022695"/>
    </source>
</evidence>
<keyword evidence="9" id="KW-0239">DNA-directed DNA polymerase</keyword>
<dbReference type="Pfam" id="PF14579">
    <property type="entry name" value="HHH_6"/>
    <property type="match status" value="1"/>
</dbReference>
<feature type="domain" description="Polymerase/histidinol phosphatase N-terminal" evidence="13">
    <location>
        <begin position="7"/>
        <end position="74"/>
    </location>
</feature>
<dbReference type="RefSeq" id="WP_257769551.1">
    <property type="nucleotide sequence ID" value="NZ_CP102480.1"/>
</dbReference>
<evidence type="ECO:0000256" key="1">
    <source>
        <dbReference type="ARBA" id="ARBA00004496"/>
    </source>
</evidence>
<dbReference type="GO" id="GO:0003887">
    <property type="term" value="F:DNA-directed DNA polymerase activity"/>
    <property type="evidence" value="ECO:0007669"/>
    <property type="project" value="UniProtKB-KW"/>
</dbReference>
<dbReference type="EC" id="2.7.7.7" evidence="3"/>
<dbReference type="InterPro" id="IPR016195">
    <property type="entry name" value="Pol/histidinol_Pase-like"/>
</dbReference>
<evidence type="ECO:0000256" key="4">
    <source>
        <dbReference type="ARBA" id="ARBA00019114"/>
    </source>
</evidence>
<evidence type="ECO:0000259" key="13">
    <source>
        <dbReference type="SMART" id="SM00481"/>
    </source>
</evidence>
<dbReference type="InterPro" id="IPR004365">
    <property type="entry name" value="NA-bd_OB_tRNA"/>
</dbReference>
<dbReference type="SMART" id="SM00481">
    <property type="entry name" value="POLIIIAc"/>
    <property type="match status" value="1"/>
</dbReference>
<dbReference type="InterPro" id="IPR049821">
    <property type="entry name" value="PolIIIA_DnaE1_PHP"/>
</dbReference>
<evidence type="ECO:0000256" key="8">
    <source>
        <dbReference type="ARBA" id="ARBA00022705"/>
    </source>
</evidence>
<dbReference type="Pfam" id="PF07733">
    <property type="entry name" value="DNA_pol3_alpha"/>
    <property type="match status" value="1"/>
</dbReference>
<keyword evidence="5" id="KW-0963">Cytoplasm</keyword>
<dbReference type="KEGG" id="naci:NUH88_01550"/>
<comment type="catalytic activity">
    <reaction evidence="12">
        <text>DNA(n) + a 2'-deoxyribonucleoside 5'-triphosphate = DNA(n+1) + diphosphate</text>
        <dbReference type="Rhea" id="RHEA:22508"/>
        <dbReference type="Rhea" id="RHEA-COMP:17339"/>
        <dbReference type="Rhea" id="RHEA-COMP:17340"/>
        <dbReference type="ChEBI" id="CHEBI:33019"/>
        <dbReference type="ChEBI" id="CHEBI:61560"/>
        <dbReference type="ChEBI" id="CHEBI:173112"/>
        <dbReference type="EC" id="2.7.7.7"/>
    </reaction>
</comment>
<dbReference type="PANTHER" id="PTHR32294">
    <property type="entry name" value="DNA POLYMERASE III SUBUNIT ALPHA"/>
    <property type="match status" value="1"/>
</dbReference>
<evidence type="ECO:0000256" key="6">
    <source>
        <dbReference type="ARBA" id="ARBA00022679"/>
    </source>
</evidence>
<dbReference type="GO" id="GO:0006260">
    <property type="term" value="P:DNA replication"/>
    <property type="evidence" value="ECO:0007669"/>
    <property type="project" value="UniProtKB-KW"/>
</dbReference>
<dbReference type="GO" id="GO:0005737">
    <property type="term" value="C:cytoplasm"/>
    <property type="evidence" value="ECO:0007669"/>
    <property type="project" value="UniProtKB-SubCell"/>
</dbReference>
<comment type="subunit">
    <text evidence="11">DNA polymerase III contains a core (composed of alpha, epsilon and theta chains) that associates with a tau subunit. This core dimerizes to form the POLIII' complex. PolIII' associates with the gamma complex (composed of gamma, delta, delta', psi and chi chains) and with the beta chain to form the complete DNA polymerase III complex.</text>
</comment>
<evidence type="ECO:0000256" key="11">
    <source>
        <dbReference type="ARBA" id="ARBA00026073"/>
    </source>
</evidence>
<dbReference type="Gene3D" id="1.10.10.1600">
    <property type="entry name" value="Bacterial DNA polymerase III alpha subunit, thumb domain"/>
    <property type="match status" value="1"/>
</dbReference>
<dbReference type="GO" id="GO:0008408">
    <property type="term" value="F:3'-5' exonuclease activity"/>
    <property type="evidence" value="ECO:0007669"/>
    <property type="project" value="InterPro"/>
</dbReference>
<dbReference type="Gene3D" id="1.10.150.870">
    <property type="match status" value="1"/>
</dbReference>
<comment type="subcellular location">
    <subcellularLocation>
        <location evidence="1">Cytoplasm</location>
    </subcellularLocation>
</comment>